<dbReference type="OrthoDB" id="9785015at2"/>
<dbReference type="GO" id="GO:0046872">
    <property type="term" value="F:metal ion binding"/>
    <property type="evidence" value="ECO:0007669"/>
    <property type="project" value="UniProtKB-KW"/>
</dbReference>
<gene>
    <name evidence="6" type="ORF">SAMN06295960_3211</name>
</gene>
<dbReference type="CDD" id="cd13537">
    <property type="entry name" value="PBP2_YvgL_like"/>
    <property type="match status" value="1"/>
</dbReference>
<dbReference type="InterPro" id="IPR050682">
    <property type="entry name" value="ModA/WtpA"/>
</dbReference>
<feature type="binding site" evidence="5">
    <location>
        <position position="71"/>
    </location>
    <ligand>
        <name>molybdate</name>
        <dbReference type="ChEBI" id="CHEBI:36264"/>
    </ligand>
</feature>
<dbReference type="FunFam" id="3.40.190.10:FF:000035">
    <property type="entry name" value="Molybdate ABC transporter substrate-binding protein"/>
    <property type="match status" value="1"/>
</dbReference>
<evidence type="ECO:0000256" key="4">
    <source>
        <dbReference type="ARBA" id="ARBA00022729"/>
    </source>
</evidence>
<feature type="binding site" evidence="5">
    <location>
        <position position="153"/>
    </location>
    <ligand>
        <name>molybdate</name>
        <dbReference type="ChEBI" id="CHEBI:36264"/>
    </ligand>
</feature>
<evidence type="ECO:0000256" key="1">
    <source>
        <dbReference type="ARBA" id="ARBA00009175"/>
    </source>
</evidence>
<protein>
    <submittedName>
        <fullName evidence="6">Molybdate transport system substrate-binding protein</fullName>
    </submittedName>
</protein>
<evidence type="ECO:0000256" key="2">
    <source>
        <dbReference type="ARBA" id="ARBA00022505"/>
    </source>
</evidence>
<dbReference type="InterPro" id="IPR005950">
    <property type="entry name" value="ModA"/>
</dbReference>
<dbReference type="STRING" id="1852522.SAMN06295960_3211"/>
<dbReference type="PROSITE" id="PS51257">
    <property type="entry name" value="PROKAR_LIPOPROTEIN"/>
    <property type="match status" value="1"/>
</dbReference>
<dbReference type="InterPro" id="IPR041879">
    <property type="entry name" value="YvgL-like_PBP2"/>
</dbReference>
<dbReference type="Proteomes" id="UP000193834">
    <property type="component" value="Unassembled WGS sequence"/>
</dbReference>
<proteinExistence type="inferred from homology"/>
<dbReference type="NCBIfam" id="TIGR01256">
    <property type="entry name" value="modA"/>
    <property type="match status" value="1"/>
</dbReference>
<evidence type="ECO:0000313" key="7">
    <source>
        <dbReference type="Proteomes" id="UP000193834"/>
    </source>
</evidence>
<dbReference type="EMBL" id="FXAZ01000004">
    <property type="protein sequence ID" value="SMG50975.1"/>
    <property type="molecule type" value="Genomic_DNA"/>
</dbReference>
<evidence type="ECO:0000313" key="6">
    <source>
        <dbReference type="EMBL" id="SMG50975.1"/>
    </source>
</evidence>
<dbReference type="GO" id="GO:1901359">
    <property type="term" value="F:tungstate binding"/>
    <property type="evidence" value="ECO:0007669"/>
    <property type="project" value="UniProtKB-ARBA"/>
</dbReference>
<feature type="binding site" evidence="5">
    <location>
        <position position="198"/>
    </location>
    <ligand>
        <name>molybdate</name>
        <dbReference type="ChEBI" id="CHEBI:36264"/>
    </ligand>
</feature>
<dbReference type="GO" id="GO:0030973">
    <property type="term" value="F:molybdate ion binding"/>
    <property type="evidence" value="ECO:0007669"/>
    <property type="project" value="UniProtKB-ARBA"/>
</dbReference>
<feature type="binding site" evidence="5">
    <location>
        <position position="43"/>
    </location>
    <ligand>
        <name>molybdate</name>
        <dbReference type="ChEBI" id="CHEBI:36264"/>
    </ligand>
</feature>
<feature type="binding site" evidence="5">
    <location>
        <position position="180"/>
    </location>
    <ligand>
        <name>molybdate</name>
        <dbReference type="ChEBI" id="CHEBI:36264"/>
    </ligand>
</feature>
<dbReference type="Gene3D" id="3.40.190.10">
    <property type="entry name" value="Periplasmic binding protein-like II"/>
    <property type="match status" value="2"/>
</dbReference>
<keyword evidence="4" id="KW-0732">Signal</keyword>
<dbReference type="PANTHER" id="PTHR30632:SF0">
    <property type="entry name" value="SULFATE-BINDING PROTEIN"/>
    <property type="match status" value="1"/>
</dbReference>
<dbReference type="PANTHER" id="PTHR30632">
    <property type="entry name" value="MOLYBDATE-BINDING PERIPLASMIC PROTEIN"/>
    <property type="match status" value="1"/>
</dbReference>
<dbReference type="PIRSF" id="PIRSF004846">
    <property type="entry name" value="ModA"/>
    <property type="match status" value="1"/>
</dbReference>
<reference evidence="6 7" key="1">
    <citation type="submission" date="2017-04" db="EMBL/GenBank/DDBJ databases">
        <authorList>
            <person name="Afonso C.L."/>
            <person name="Miller P.J."/>
            <person name="Scott M.A."/>
            <person name="Spackman E."/>
            <person name="Goraichik I."/>
            <person name="Dimitrov K.M."/>
            <person name="Suarez D.L."/>
            <person name="Swayne D.E."/>
        </authorList>
    </citation>
    <scope>NUCLEOTIDE SEQUENCE [LARGE SCALE GENOMIC DNA]</scope>
    <source>
        <strain evidence="6 7">11</strain>
    </source>
</reference>
<keyword evidence="2 5" id="KW-0500">Molybdenum</keyword>
<dbReference type="AlphaFoldDB" id="A0A1X7LB44"/>
<organism evidence="6 7">
    <name type="scientific">Paenibacillus aquistagni</name>
    <dbReference type="NCBI Taxonomy" id="1852522"/>
    <lineage>
        <taxon>Bacteria</taxon>
        <taxon>Bacillati</taxon>
        <taxon>Bacillota</taxon>
        <taxon>Bacilli</taxon>
        <taxon>Bacillales</taxon>
        <taxon>Paenibacillaceae</taxon>
        <taxon>Paenibacillus</taxon>
    </lineage>
</organism>
<evidence type="ECO:0000256" key="3">
    <source>
        <dbReference type="ARBA" id="ARBA00022723"/>
    </source>
</evidence>
<accession>A0A1X7LB44</accession>
<comment type="similarity">
    <text evidence="1">Belongs to the bacterial solute-binding protein ModA family.</text>
</comment>
<dbReference type="Pfam" id="PF13531">
    <property type="entry name" value="SBP_bac_11"/>
    <property type="match status" value="1"/>
</dbReference>
<dbReference type="RefSeq" id="WP_085495718.1">
    <property type="nucleotide sequence ID" value="NZ_FXAZ01000004.1"/>
</dbReference>
<dbReference type="SUPFAM" id="SSF53850">
    <property type="entry name" value="Periplasmic binding protein-like II"/>
    <property type="match status" value="1"/>
</dbReference>
<keyword evidence="7" id="KW-1185">Reference proteome</keyword>
<keyword evidence="3 5" id="KW-0479">Metal-binding</keyword>
<evidence type="ECO:0000256" key="5">
    <source>
        <dbReference type="PIRSR" id="PIRSR004846-1"/>
    </source>
</evidence>
<name>A0A1X7LB44_9BACL</name>
<dbReference type="GO" id="GO:0015689">
    <property type="term" value="P:molybdate ion transport"/>
    <property type="evidence" value="ECO:0007669"/>
    <property type="project" value="InterPro"/>
</dbReference>
<sequence>MYKKSSIGRLLILSMIAVLLLSACGTRPSESKPVTLTISAAASVTDALTTIKQQYAAKHPDVLLEFNFGGSGTLMKQIQQGAPVDLFLSASAANMDTLIQEGTVLQNAHTPLLANQLVVIVPNDQKEKFTSITDLAAPAIERIAVGIPGSVPAGTYAKEALSHLELWEDVESKAVQAKDVRQVLQTVETGNVDAGIVYLTDAKESDSVHIAAIIDASLHTPITYPVGVLAGSKHPDEAAAFYEYLQSEEALSVFQSYGFSLPSGN</sequence>